<feature type="domain" description="ATP-citrate synthase citrate-binding" evidence="13">
    <location>
        <begin position="246"/>
        <end position="422"/>
    </location>
</feature>
<dbReference type="GO" id="GO:0005829">
    <property type="term" value="C:cytosol"/>
    <property type="evidence" value="ECO:0007669"/>
    <property type="project" value="TreeGrafter"/>
</dbReference>
<feature type="non-terminal residue" evidence="15">
    <location>
        <position position="642"/>
    </location>
</feature>
<dbReference type="Proteomes" id="UP000078046">
    <property type="component" value="Unassembled WGS sequence"/>
</dbReference>
<comment type="caution">
    <text evidence="15">The sequence shown here is derived from an EMBL/GenBank/DDBJ whole genome shotgun (WGS) entry which is preliminary data.</text>
</comment>
<keyword evidence="5" id="KW-0963">Cytoplasm</keyword>
<evidence type="ECO:0000256" key="4">
    <source>
        <dbReference type="ARBA" id="ARBA00012639"/>
    </source>
</evidence>
<dbReference type="InterPro" id="IPR036291">
    <property type="entry name" value="NAD(P)-bd_dom_sf"/>
</dbReference>
<evidence type="ECO:0000259" key="13">
    <source>
        <dbReference type="Pfam" id="PF16114"/>
    </source>
</evidence>
<dbReference type="FunFam" id="3.40.50.720:FF:000024">
    <property type="entry name" value="Probable ATP-citrate synthase"/>
    <property type="match status" value="1"/>
</dbReference>
<dbReference type="GO" id="GO:0006085">
    <property type="term" value="P:acetyl-CoA biosynthetic process"/>
    <property type="evidence" value="ECO:0007669"/>
    <property type="project" value="TreeGrafter"/>
</dbReference>
<organism evidence="15 16">
    <name type="scientific">Intoshia linei</name>
    <dbReference type="NCBI Taxonomy" id="1819745"/>
    <lineage>
        <taxon>Eukaryota</taxon>
        <taxon>Metazoa</taxon>
        <taxon>Spiralia</taxon>
        <taxon>Lophotrochozoa</taxon>
        <taxon>Mesozoa</taxon>
        <taxon>Orthonectida</taxon>
        <taxon>Rhopaluridae</taxon>
        <taxon>Intoshia</taxon>
    </lineage>
</organism>
<dbReference type="SUPFAM" id="SSF56059">
    <property type="entry name" value="Glutathione synthetase ATP-binding domain-like"/>
    <property type="match status" value="1"/>
</dbReference>
<evidence type="ECO:0000259" key="14">
    <source>
        <dbReference type="Pfam" id="PF24948"/>
    </source>
</evidence>
<dbReference type="AlphaFoldDB" id="A0A177ASR6"/>
<proteinExistence type="inferred from homology"/>
<reference evidence="15 16" key="1">
    <citation type="submission" date="2016-04" db="EMBL/GenBank/DDBJ databases">
        <title>The genome of Intoshia linei affirms orthonectids as highly simplified spiralians.</title>
        <authorList>
            <person name="Mikhailov K.V."/>
            <person name="Slusarev G.S."/>
            <person name="Nikitin M.A."/>
            <person name="Logacheva M.D."/>
            <person name="Penin A."/>
            <person name="Aleoshin V."/>
            <person name="Panchin Y.V."/>
        </authorList>
    </citation>
    <scope>NUCLEOTIDE SEQUENCE [LARGE SCALE GENOMIC DNA]</scope>
    <source>
        <strain evidence="15">Intl2013</strain>
        <tissue evidence="15">Whole animal</tissue>
    </source>
</reference>
<sequence>MSAKAIYESDAKRILFDQFKKFGDLIHYHKFETIQCVENEPINYTSIKHAFRGGEKLIVKPDQLIKRRGKLNLILLDATINACEEWIKTKANKEITINNTTGKLKRFIIEPFCVHKQNQEHYIAITSSKNGDEIMYYEEGGINVGDVDEKASKIFVEIDQKLTCEILEPLFSPRMDNDKKKDLTAFIINLYTIYQNLYFTYLEINPLVYVNRKFHILDIAAKLDQTANYLCARLWGGVAFPPPFGRNAYPEEKHVHDIDAKSGASLKLTILNPYGSIWTMVAGGGASVIYTDTICDLGGSEELANYGEYSGAPSEFQTYDYAKTILGLMTKYKSEKKKILIIGGGIANFTNVASTFKGIGRALQSYRQDLISHEVSIFVRRGGPNYQQGLRYLNTLSKSLGVYMRVFGPEVHMTAIVSMALNKIDISLKHFDFQNRTAKFLLPSTDYLKNGLRKKSSTRSSYSDFNSNELFHSKTKAIIWGMQNKSVQRMIDFDYVCRRDDPSVVAIVYPMTDNHFQKFYWGHKEILIPVYKNMNDAVLKYKKADVLINYASLRSAYESTIEAMTHNQFRTIIIIAEGIPENLSRKLAKVSKENNVSIIGPATVGGIKPGCFKIGNSGGMLDNILSAKLYRPGCVAYVSRSG</sequence>
<dbReference type="OrthoDB" id="3261737at2759"/>
<dbReference type="InterPro" id="IPR056749">
    <property type="entry name" value="Citrate_synth_N"/>
</dbReference>
<dbReference type="EMBL" id="LWCA01001472">
    <property type="protein sequence ID" value="OAF65048.1"/>
    <property type="molecule type" value="Genomic_DNA"/>
</dbReference>
<dbReference type="Gene3D" id="3.40.50.261">
    <property type="entry name" value="Succinyl-CoA synthetase domains"/>
    <property type="match status" value="2"/>
</dbReference>
<keyword evidence="11" id="KW-0443">Lipid metabolism</keyword>
<evidence type="ECO:0000256" key="3">
    <source>
        <dbReference type="ARBA" id="ARBA00010719"/>
    </source>
</evidence>
<dbReference type="PANTHER" id="PTHR23118:SF42">
    <property type="entry name" value="ATP-CITRATE SYNTHASE"/>
    <property type="match status" value="1"/>
</dbReference>
<keyword evidence="10" id="KW-0067">ATP-binding</keyword>
<dbReference type="InterPro" id="IPR016102">
    <property type="entry name" value="Succinyl-CoA_synth-like"/>
</dbReference>
<dbReference type="InterPro" id="IPR003781">
    <property type="entry name" value="CoA-bd"/>
</dbReference>
<dbReference type="GO" id="GO:0006633">
    <property type="term" value="P:fatty acid biosynthetic process"/>
    <property type="evidence" value="ECO:0007669"/>
    <property type="project" value="TreeGrafter"/>
</dbReference>
<dbReference type="InterPro" id="IPR017866">
    <property type="entry name" value="Succ-CoA_synthase_bsu_CS"/>
</dbReference>
<dbReference type="Gene3D" id="3.30.470.110">
    <property type="match status" value="1"/>
</dbReference>
<evidence type="ECO:0000256" key="5">
    <source>
        <dbReference type="ARBA" id="ARBA00022490"/>
    </source>
</evidence>
<evidence type="ECO:0000256" key="9">
    <source>
        <dbReference type="ARBA" id="ARBA00022741"/>
    </source>
</evidence>
<dbReference type="FunFam" id="3.40.50.261:FF:000004">
    <property type="entry name" value="ATP-citrate synthase subunit"/>
    <property type="match status" value="1"/>
</dbReference>
<comment type="similarity">
    <text evidence="3">In the N-terminal section; belongs to the succinate/malate CoA ligase beta subunit family.</text>
</comment>
<keyword evidence="8" id="KW-0808">Transferase</keyword>
<comment type="similarity">
    <text evidence="2">In the C-terminal section; belongs to the succinate/malate CoA ligase alpha subunit family.</text>
</comment>
<evidence type="ECO:0000259" key="12">
    <source>
        <dbReference type="Pfam" id="PF02629"/>
    </source>
</evidence>
<dbReference type="PANTHER" id="PTHR23118">
    <property type="entry name" value="ATP-CITRATE SYNTHASE"/>
    <property type="match status" value="1"/>
</dbReference>
<dbReference type="GO" id="GO:0003878">
    <property type="term" value="F:ATP citrate synthase activity"/>
    <property type="evidence" value="ECO:0007669"/>
    <property type="project" value="UniProtKB-EC"/>
</dbReference>
<evidence type="ECO:0000313" key="15">
    <source>
        <dbReference type="EMBL" id="OAF65048.1"/>
    </source>
</evidence>
<dbReference type="GO" id="GO:0005524">
    <property type="term" value="F:ATP binding"/>
    <property type="evidence" value="ECO:0007669"/>
    <property type="project" value="UniProtKB-KW"/>
</dbReference>
<dbReference type="Pfam" id="PF02629">
    <property type="entry name" value="CoA_binding"/>
    <property type="match status" value="1"/>
</dbReference>
<keyword evidence="7" id="KW-0597">Phosphoprotein</keyword>
<accession>A0A177ASR6</accession>
<evidence type="ECO:0000256" key="6">
    <source>
        <dbReference type="ARBA" id="ARBA00022516"/>
    </source>
</evidence>
<comment type="subcellular location">
    <subcellularLocation>
        <location evidence="1">Cytoplasm</location>
    </subcellularLocation>
</comment>
<feature type="domain" description="ATP-citrate synthase ATP-grasp" evidence="14">
    <location>
        <begin position="2"/>
        <end position="235"/>
    </location>
</feature>
<keyword evidence="6" id="KW-0444">Lipid biosynthesis</keyword>
<dbReference type="SUPFAM" id="SSF51735">
    <property type="entry name" value="NAD(P)-binding Rossmann-fold domains"/>
    <property type="match status" value="1"/>
</dbReference>
<dbReference type="InterPro" id="IPR002020">
    <property type="entry name" value="Citrate_synthase"/>
</dbReference>
<evidence type="ECO:0000256" key="8">
    <source>
        <dbReference type="ARBA" id="ARBA00022679"/>
    </source>
</evidence>
<feature type="domain" description="CoA-binding" evidence="12">
    <location>
        <begin position="473"/>
        <end position="578"/>
    </location>
</feature>
<keyword evidence="9" id="KW-0547">Nucleotide-binding</keyword>
<dbReference type="Gene3D" id="3.40.50.720">
    <property type="entry name" value="NAD(P)-binding Rossmann-like Domain"/>
    <property type="match status" value="1"/>
</dbReference>
<evidence type="ECO:0000256" key="1">
    <source>
        <dbReference type="ARBA" id="ARBA00004496"/>
    </source>
</evidence>
<dbReference type="PROSITE" id="PS01217">
    <property type="entry name" value="SUCCINYL_COA_LIG_3"/>
    <property type="match status" value="1"/>
</dbReference>
<evidence type="ECO:0000256" key="7">
    <source>
        <dbReference type="ARBA" id="ARBA00022553"/>
    </source>
</evidence>
<dbReference type="EC" id="2.3.3.8" evidence="4"/>
<dbReference type="InterPro" id="IPR032263">
    <property type="entry name" value="Citrate-bd"/>
</dbReference>
<evidence type="ECO:0000256" key="10">
    <source>
        <dbReference type="ARBA" id="ARBA00022840"/>
    </source>
</evidence>
<protein>
    <recommendedName>
        <fullName evidence="4">ATP citrate synthase</fullName>
        <ecNumber evidence="4">2.3.3.8</ecNumber>
    </recommendedName>
</protein>
<dbReference type="Pfam" id="PF16114">
    <property type="entry name" value="Citrate_bind"/>
    <property type="match status" value="1"/>
</dbReference>
<dbReference type="SUPFAM" id="SSF52210">
    <property type="entry name" value="Succinyl-CoA synthetase domains"/>
    <property type="match status" value="1"/>
</dbReference>
<gene>
    <name evidence="15" type="ORF">A3Q56_07239</name>
</gene>
<evidence type="ECO:0000256" key="11">
    <source>
        <dbReference type="ARBA" id="ARBA00023098"/>
    </source>
</evidence>
<keyword evidence="16" id="KW-1185">Reference proteome</keyword>
<evidence type="ECO:0000256" key="2">
    <source>
        <dbReference type="ARBA" id="ARBA00005899"/>
    </source>
</evidence>
<name>A0A177ASR6_9BILA</name>
<dbReference type="Pfam" id="PF24948">
    <property type="entry name" value="Citrate_synth_N"/>
    <property type="match status" value="1"/>
</dbReference>
<evidence type="ECO:0000313" key="16">
    <source>
        <dbReference type="Proteomes" id="UP000078046"/>
    </source>
</evidence>